<dbReference type="InterPro" id="IPR051631">
    <property type="entry name" value="Ankyrin-KH/SAM_domain"/>
</dbReference>
<dbReference type="GO" id="GO:0045087">
    <property type="term" value="P:innate immune response"/>
    <property type="evidence" value="ECO:0007669"/>
    <property type="project" value="TreeGrafter"/>
</dbReference>
<keyword evidence="2 3" id="KW-0040">ANK repeat</keyword>
<dbReference type="InterPro" id="IPR036770">
    <property type="entry name" value="Ankyrin_rpt-contain_sf"/>
</dbReference>
<keyword evidence="6" id="KW-1185">Reference proteome</keyword>
<dbReference type="Pfam" id="PF13759">
    <property type="entry name" value="2OG-FeII_Oxy_5"/>
    <property type="match status" value="1"/>
</dbReference>
<sequence>YFLDPHHRGFTSLNGERLQSQRERWLSPSVFCVQCDPEIAGLGEQIVALCRALERQSRGRTVSNRGGWQSKDLVALDAQEFRELMKLMEAPAKTFLQAQEWTHPVEDNETLEVAVTPDQLWANINRPGDWNARHTHGSPSASLFASGVFYPEVDERVEPARLVLYPGNASTIRVVPESNLLVLFPPDLPHEVEASDSAAEERVSIAFNLVARWLPGELLQAAHQGDAGKARMLAADKTDRLLGLSAAHLAAEQGHVAVLKALTGKSNLSAMSTLGTPLELAAARGHDVAVEYLMSKAQHGPAVVAAVVAAAERGHGKVVSRLRMASPTTAAAGLKAAATAGHADLVKNLLPEELAATPEARAGLMEAATRGHSDVLDLLVAAGVDLRAPDTSGKTALHNAAAGGHRDAVRSLLASGDDSLLSMRDKQDAEPLHWAALQGHAAVVEELLAAGSDVNAVALGSVPGRPLHWAARSQSADVVRTLLRAGAHAGVSEVRKSIQPPLPGQVLVRSGDVLACTHGAEVLTKRGVSATAAGEDGTSPLHIAALMGDRTVAAMLSDSREALDVRDYCGATPLHWAAANGHAQLVEDLLKRGATPNAVDVSNATPLHDAAWAGHHAVAEVLLDADVAINAVDARGRTALHAAALLSQPDLVALLLASGAAELPDDQDQYPVDLACQASEWVDLISKTISSYGGALRGRATRVQQLLQKGRGKPVG</sequence>
<dbReference type="PANTHER" id="PTHR23206">
    <property type="entry name" value="MASK PROTEIN"/>
    <property type="match status" value="1"/>
</dbReference>
<dbReference type="PROSITE" id="PS50088">
    <property type="entry name" value="ANK_REPEAT"/>
    <property type="match status" value="8"/>
</dbReference>
<dbReference type="Proteomes" id="UP001152797">
    <property type="component" value="Unassembled WGS sequence"/>
</dbReference>
<feature type="repeat" description="ANK" evidence="3">
    <location>
        <begin position="635"/>
        <end position="667"/>
    </location>
</feature>
<feature type="repeat" description="ANK" evidence="3">
    <location>
        <begin position="569"/>
        <end position="601"/>
    </location>
</feature>
<feature type="repeat" description="ANK" evidence="3">
    <location>
        <begin position="466"/>
        <end position="494"/>
    </location>
</feature>
<dbReference type="OrthoDB" id="366390at2759"/>
<dbReference type="GO" id="GO:0005737">
    <property type="term" value="C:cytoplasm"/>
    <property type="evidence" value="ECO:0007669"/>
    <property type="project" value="TreeGrafter"/>
</dbReference>
<keyword evidence="1" id="KW-0677">Repeat</keyword>
<feature type="repeat" description="ANK" evidence="3">
    <location>
        <begin position="427"/>
        <end position="459"/>
    </location>
</feature>
<dbReference type="InterPro" id="IPR012668">
    <property type="entry name" value="CHP02466"/>
</dbReference>
<evidence type="ECO:0000256" key="1">
    <source>
        <dbReference type="ARBA" id="ARBA00022737"/>
    </source>
</evidence>
<evidence type="ECO:0000313" key="6">
    <source>
        <dbReference type="Proteomes" id="UP001152797"/>
    </source>
</evidence>
<comment type="caution">
    <text evidence="4">The sequence shown here is derived from an EMBL/GenBank/DDBJ whole genome shotgun (WGS) entry which is preliminary data.</text>
</comment>
<evidence type="ECO:0000256" key="2">
    <source>
        <dbReference type="ARBA" id="ARBA00023043"/>
    </source>
</evidence>
<dbReference type="SMART" id="SM00248">
    <property type="entry name" value="ANK"/>
    <property type="match status" value="10"/>
</dbReference>
<dbReference type="Pfam" id="PF00023">
    <property type="entry name" value="Ank"/>
    <property type="match status" value="1"/>
</dbReference>
<feature type="repeat" description="ANK" evidence="3">
    <location>
        <begin position="602"/>
        <end position="634"/>
    </location>
</feature>
<dbReference type="PRINTS" id="PR01415">
    <property type="entry name" value="ANKYRIN"/>
</dbReference>
<dbReference type="InterPro" id="IPR002110">
    <property type="entry name" value="Ankyrin_rpt"/>
</dbReference>
<accession>A0A9P1FTI9</accession>
<dbReference type="EMBL" id="CAMXCT030001024">
    <property type="protein sequence ID" value="CAL4773164.1"/>
    <property type="molecule type" value="Genomic_DNA"/>
</dbReference>
<feature type="non-terminal residue" evidence="4">
    <location>
        <position position="1"/>
    </location>
</feature>
<evidence type="ECO:0000313" key="4">
    <source>
        <dbReference type="EMBL" id="CAI3985852.1"/>
    </source>
</evidence>
<feature type="repeat" description="ANK" evidence="3">
    <location>
        <begin position="359"/>
        <end position="391"/>
    </location>
</feature>
<dbReference type="Pfam" id="PF12796">
    <property type="entry name" value="Ank_2"/>
    <property type="match status" value="4"/>
</dbReference>
<dbReference type="Gene3D" id="1.25.40.20">
    <property type="entry name" value="Ankyrin repeat-containing domain"/>
    <property type="match status" value="4"/>
</dbReference>
<dbReference type="EMBL" id="CAMXCT010001024">
    <property type="protein sequence ID" value="CAI3985852.1"/>
    <property type="molecule type" value="Genomic_DNA"/>
</dbReference>
<evidence type="ECO:0000256" key="3">
    <source>
        <dbReference type="PROSITE-ProRule" id="PRU00023"/>
    </source>
</evidence>
<dbReference type="AlphaFoldDB" id="A0A9P1FTI9"/>
<evidence type="ECO:0000313" key="5">
    <source>
        <dbReference type="EMBL" id="CAL4773164.1"/>
    </source>
</evidence>
<feature type="repeat" description="ANK" evidence="3">
    <location>
        <begin position="392"/>
        <end position="418"/>
    </location>
</feature>
<feature type="non-terminal residue" evidence="4">
    <location>
        <position position="716"/>
    </location>
</feature>
<feature type="repeat" description="ANK" evidence="3">
    <location>
        <begin position="536"/>
        <end position="568"/>
    </location>
</feature>
<organism evidence="4">
    <name type="scientific">Cladocopium goreaui</name>
    <dbReference type="NCBI Taxonomy" id="2562237"/>
    <lineage>
        <taxon>Eukaryota</taxon>
        <taxon>Sar</taxon>
        <taxon>Alveolata</taxon>
        <taxon>Dinophyceae</taxon>
        <taxon>Suessiales</taxon>
        <taxon>Symbiodiniaceae</taxon>
        <taxon>Cladocopium</taxon>
    </lineage>
</organism>
<gene>
    <name evidence="4" type="ORF">C1SCF055_LOCUS13251</name>
</gene>
<dbReference type="Gene3D" id="2.60.120.620">
    <property type="entry name" value="q2cbj1_9rhob like domain"/>
    <property type="match status" value="1"/>
</dbReference>
<protein>
    <submittedName>
        <fullName evidence="4">Uncharacterized protein</fullName>
    </submittedName>
</protein>
<dbReference type="EMBL" id="CAMXCT020001024">
    <property type="protein sequence ID" value="CAL1139227.1"/>
    <property type="molecule type" value="Genomic_DNA"/>
</dbReference>
<dbReference type="PANTHER" id="PTHR23206:SF7">
    <property type="entry name" value="PROTEIN KINASE DOMAIN-CONTAINING PROTEIN"/>
    <property type="match status" value="1"/>
</dbReference>
<proteinExistence type="predicted"/>
<dbReference type="PROSITE" id="PS50297">
    <property type="entry name" value="ANK_REP_REGION"/>
    <property type="match status" value="7"/>
</dbReference>
<reference evidence="5 6" key="2">
    <citation type="submission" date="2024-05" db="EMBL/GenBank/DDBJ databases">
        <authorList>
            <person name="Chen Y."/>
            <person name="Shah S."/>
            <person name="Dougan E. K."/>
            <person name="Thang M."/>
            <person name="Chan C."/>
        </authorList>
    </citation>
    <scope>NUCLEOTIDE SEQUENCE [LARGE SCALE GENOMIC DNA]</scope>
</reference>
<dbReference type="SUPFAM" id="SSF48403">
    <property type="entry name" value="Ankyrin repeat"/>
    <property type="match status" value="2"/>
</dbReference>
<reference evidence="4" key="1">
    <citation type="submission" date="2022-10" db="EMBL/GenBank/DDBJ databases">
        <authorList>
            <person name="Chen Y."/>
            <person name="Dougan E. K."/>
            <person name="Chan C."/>
            <person name="Rhodes N."/>
            <person name="Thang M."/>
        </authorList>
    </citation>
    <scope>NUCLEOTIDE SEQUENCE</scope>
</reference>
<name>A0A9P1FTI9_9DINO</name>